<name>A0ABY4FQP8_9MICO</name>
<feature type="transmembrane region" description="Helical" evidence="1">
    <location>
        <begin position="46"/>
        <end position="65"/>
    </location>
</feature>
<gene>
    <name evidence="2" type="ORF">MUN78_07280</name>
</gene>
<keyword evidence="1" id="KW-0472">Membrane</keyword>
<proteinExistence type="predicted"/>
<keyword evidence="3" id="KW-1185">Reference proteome</keyword>
<evidence type="ECO:0000313" key="3">
    <source>
        <dbReference type="Proteomes" id="UP000831786"/>
    </source>
</evidence>
<evidence type="ECO:0000256" key="1">
    <source>
        <dbReference type="SAM" id="Phobius"/>
    </source>
</evidence>
<keyword evidence="1" id="KW-0812">Transmembrane</keyword>
<dbReference type="Pfam" id="PF11292">
    <property type="entry name" value="DUF3093"/>
    <property type="match status" value="1"/>
</dbReference>
<reference evidence="2 3" key="1">
    <citation type="submission" date="2022-04" db="EMBL/GenBank/DDBJ databases">
        <title>Leucobacter sp. isolated from rhizosphere of garlic.</title>
        <authorList>
            <person name="Won M."/>
            <person name="Lee C.-M."/>
            <person name="Woen H.-Y."/>
            <person name="Kwon S.-W."/>
        </authorList>
    </citation>
    <scope>NUCLEOTIDE SEQUENCE [LARGE SCALE GENOMIC DNA]</scope>
    <source>
        <strain evidence="2 3">H21R-40</strain>
    </source>
</reference>
<feature type="transmembrane region" description="Helical" evidence="1">
    <location>
        <begin position="21"/>
        <end position="40"/>
    </location>
</feature>
<protein>
    <submittedName>
        <fullName evidence="2">DUF3093 domain-containing protein</fullName>
    </submittedName>
</protein>
<dbReference type="InterPro" id="IPR021443">
    <property type="entry name" value="DUF3093"/>
</dbReference>
<dbReference type="Proteomes" id="UP000831786">
    <property type="component" value="Chromosome"/>
</dbReference>
<evidence type="ECO:0000313" key="2">
    <source>
        <dbReference type="EMBL" id="UOQ58616.1"/>
    </source>
</evidence>
<organism evidence="2 3">
    <name type="scientific">Leucobacter allii</name>
    <dbReference type="NCBI Taxonomy" id="2932247"/>
    <lineage>
        <taxon>Bacteria</taxon>
        <taxon>Bacillati</taxon>
        <taxon>Actinomycetota</taxon>
        <taxon>Actinomycetes</taxon>
        <taxon>Micrococcales</taxon>
        <taxon>Microbacteriaceae</taxon>
        <taxon>Leucobacter</taxon>
    </lineage>
</organism>
<dbReference type="EMBL" id="CP095045">
    <property type="protein sequence ID" value="UOQ58616.1"/>
    <property type="molecule type" value="Genomic_DNA"/>
</dbReference>
<accession>A0ABY4FQP8</accession>
<keyword evidence="1" id="KW-1133">Transmembrane helix</keyword>
<dbReference type="RefSeq" id="WP_244729701.1">
    <property type="nucleotide sequence ID" value="NZ_CP095045.1"/>
</dbReference>
<sequence>MTGGTAQDQTARRYRERLVPGPGIFIATLLLIPAVTLVLFAIEASIALPTGIVVYLITAVTLLLLSPTVSVEGGRLVAGRAAIPVSQLGRIELLGAAELRRAIGPGLDARSYLLVRGWIHRGVSIENIDPADPAPQWIITTRHPQKLAEAIEAARAEDRDAPGPA</sequence>